<dbReference type="OrthoDB" id="10572206at2759"/>
<protein>
    <submittedName>
        <fullName evidence="1">Uncharacterized protein</fullName>
    </submittedName>
</protein>
<keyword evidence="2" id="KW-1185">Reference proteome</keyword>
<dbReference type="KEGG" id="psco:LY89DRAFT_663826"/>
<name>A0A194XTK7_MOLSC</name>
<evidence type="ECO:0000313" key="2">
    <source>
        <dbReference type="Proteomes" id="UP000070700"/>
    </source>
</evidence>
<gene>
    <name evidence="1" type="ORF">LY89DRAFT_663826</name>
</gene>
<dbReference type="AlphaFoldDB" id="A0A194XTK7"/>
<dbReference type="GeneID" id="28822452"/>
<dbReference type="InParanoid" id="A0A194XTK7"/>
<dbReference type="Proteomes" id="UP000070700">
    <property type="component" value="Unassembled WGS sequence"/>
</dbReference>
<sequence length="157" mass="17746">MAGLSSSLASAVFNASAPELKDILRQIASISPFNKETVSYLLEYLQSDKWDDCSALRDVVFGLCEQLPSLASLVEEALIDNEEEVLIEKDLLEDSEEPGYESARSSSMDIQEASRKRKWKWKMHTVPRSESKRTRSADKIITIHDINRSIATPKSRR</sequence>
<proteinExistence type="predicted"/>
<reference evidence="1 2" key="1">
    <citation type="submission" date="2015-10" db="EMBL/GenBank/DDBJ databases">
        <title>Full genome of DAOMC 229536 Phialocephala scopiformis, a fungal endophyte of spruce producing the potent anti-insectan compound rugulosin.</title>
        <authorList>
            <consortium name="DOE Joint Genome Institute"/>
            <person name="Walker A.K."/>
            <person name="Frasz S.L."/>
            <person name="Seifert K.A."/>
            <person name="Miller J.D."/>
            <person name="Mondo S.J."/>
            <person name="Labutti K."/>
            <person name="Lipzen A."/>
            <person name="Dockter R."/>
            <person name="Kennedy M."/>
            <person name="Grigoriev I.V."/>
            <person name="Spatafora J.W."/>
        </authorList>
    </citation>
    <scope>NUCLEOTIDE SEQUENCE [LARGE SCALE GENOMIC DNA]</scope>
    <source>
        <strain evidence="1 2">CBS 120377</strain>
    </source>
</reference>
<accession>A0A194XTK7</accession>
<evidence type="ECO:0000313" key="1">
    <source>
        <dbReference type="EMBL" id="KUJ23379.1"/>
    </source>
</evidence>
<dbReference type="EMBL" id="KQ947405">
    <property type="protein sequence ID" value="KUJ23379.1"/>
    <property type="molecule type" value="Genomic_DNA"/>
</dbReference>
<organism evidence="1 2">
    <name type="scientific">Mollisia scopiformis</name>
    <name type="common">Conifer needle endophyte fungus</name>
    <name type="synonym">Phialocephala scopiformis</name>
    <dbReference type="NCBI Taxonomy" id="149040"/>
    <lineage>
        <taxon>Eukaryota</taxon>
        <taxon>Fungi</taxon>
        <taxon>Dikarya</taxon>
        <taxon>Ascomycota</taxon>
        <taxon>Pezizomycotina</taxon>
        <taxon>Leotiomycetes</taxon>
        <taxon>Helotiales</taxon>
        <taxon>Mollisiaceae</taxon>
        <taxon>Mollisia</taxon>
    </lineage>
</organism>
<dbReference type="RefSeq" id="XP_018077734.1">
    <property type="nucleotide sequence ID" value="XM_018212726.1"/>
</dbReference>